<keyword evidence="1" id="KW-0472">Membrane</keyword>
<gene>
    <name evidence="2" type="ORF">EWE74_05310</name>
</gene>
<dbReference type="RefSeq" id="WP_130140451.1">
    <property type="nucleotide sequence ID" value="NZ_SGIT01000001.1"/>
</dbReference>
<organism evidence="2 3">
    <name type="scientific">Sphingobacterium corticibacterium</name>
    <dbReference type="NCBI Taxonomy" id="2484746"/>
    <lineage>
        <taxon>Bacteria</taxon>
        <taxon>Pseudomonadati</taxon>
        <taxon>Bacteroidota</taxon>
        <taxon>Sphingobacteriia</taxon>
        <taxon>Sphingobacteriales</taxon>
        <taxon>Sphingobacteriaceae</taxon>
        <taxon>Sphingobacterium</taxon>
    </lineage>
</organism>
<evidence type="ECO:0000256" key="1">
    <source>
        <dbReference type="SAM" id="Phobius"/>
    </source>
</evidence>
<reference evidence="2 3" key="1">
    <citation type="submission" date="2019-02" db="EMBL/GenBank/DDBJ databases">
        <authorList>
            <person name="Li Y."/>
        </authorList>
    </citation>
    <scope>NUCLEOTIDE SEQUENCE [LARGE SCALE GENOMIC DNA]</scope>
    <source>
        <strain evidence="2 3">30C10-4-7</strain>
    </source>
</reference>
<evidence type="ECO:0000313" key="3">
    <source>
        <dbReference type="Proteomes" id="UP000292855"/>
    </source>
</evidence>
<comment type="caution">
    <text evidence="2">The sequence shown here is derived from an EMBL/GenBank/DDBJ whole genome shotgun (WGS) entry which is preliminary data.</text>
</comment>
<feature type="transmembrane region" description="Helical" evidence="1">
    <location>
        <begin position="77"/>
        <end position="100"/>
    </location>
</feature>
<keyword evidence="1" id="KW-1133">Transmembrane helix</keyword>
<protein>
    <submittedName>
        <fullName evidence="2">Uncharacterized protein</fullName>
    </submittedName>
</protein>
<feature type="transmembrane region" description="Helical" evidence="1">
    <location>
        <begin position="7"/>
        <end position="24"/>
    </location>
</feature>
<feature type="transmembrane region" description="Helical" evidence="1">
    <location>
        <begin position="106"/>
        <end position="126"/>
    </location>
</feature>
<sequence length="163" mass="18826">MKIKPYIFNGFLLVTPVLVWNVFLTRFLPWPFNSKEFSADIPNLFLYAELLFRALLFLTIFLMPLKTGFKKQVAGWCIYATGLLLYGLSWIFLINCTLYFPDNTTFSFLLPSLTPVVWIAGIIMVTDNFSFGLPYNRIVPILVSLCFLFFHNLNIILALGNLY</sequence>
<dbReference type="Proteomes" id="UP000292855">
    <property type="component" value="Unassembled WGS sequence"/>
</dbReference>
<proteinExistence type="predicted"/>
<dbReference type="OrthoDB" id="1162833at2"/>
<evidence type="ECO:0000313" key="2">
    <source>
        <dbReference type="EMBL" id="RZF62222.1"/>
    </source>
</evidence>
<keyword evidence="1" id="KW-0812">Transmembrane</keyword>
<name>A0A4Q6XWT8_9SPHI</name>
<dbReference type="AlphaFoldDB" id="A0A4Q6XWT8"/>
<accession>A0A4Q6XWT8</accession>
<feature type="transmembrane region" description="Helical" evidence="1">
    <location>
        <begin position="44"/>
        <end position="65"/>
    </location>
</feature>
<keyword evidence="3" id="KW-1185">Reference proteome</keyword>
<dbReference type="EMBL" id="SGIT01000001">
    <property type="protein sequence ID" value="RZF62222.1"/>
    <property type="molecule type" value="Genomic_DNA"/>
</dbReference>
<feature type="transmembrane region" description="Helical" evidence="1">
    <location>
        <begin position="138"/>
        <end position="160"/>
    </location>
</feature>